<evidence type="ECO:0000313" key="2">
    <source>
        <dbReference type="Proteomes" id="UP000317648"/>
    </source>
</evidence>
<gene>
    <name evidence="1" type="ORF">Pla8534_24020</name>
</gene>
<keyword evidence="2" id="KW-1185">Reference proteome</keyword>
<sequence length="98" mass="11416">MHLFLFVIQFLFGDFFTRNQRLQPAPVRLAGRRLSREQEEAEIHNALARFGAQSEGDFWGTVCAFWRRGWEPVAAFFSAICFGFWKRRVSGADQQTDL</sequence>
<organism evidence="1 2">
    <name type="scientific">Lignipirellula cremea</name>
    <dbReference type="NCBI Taxonomy" id="2528010"/>
    <lineage>
        <taxon>Bacteria</taxon>
        <taxon>Pseudomonadati</taxon>
        <taxon>Planctomycetota</taxon>
        <taxon>Planctomycetia</taxon>
        <taxon>Pirellulales</taxon>
        <taxon>Pirellulaceae</taxon>
        <taxon>Lignipirellula</taxon>
    </lineage>
</organism>
<proteinExistence type="predicted"/>
<protein>
    <submittedName>
        <fullName evidence="1">Uncharacterized protein</fullName>
    </submittedName>
</protein>
<dbReference type="EMBL" id="CP036433">
    <property type="protein sequence ID" value="QDU94609.1"/>
    <property type="molecule type" value="Genomic_DNA"/>
</dbReference>
<evidence type="ECO:0000313" key="1">
    <source>
        <dbReference type="EMBL" id="QDU94609.1"/>
    </source>
</evidence>
<dbReference type="Proteomes" id="UP000317648">
    <property type="component" value="Chromosome"/>
</dbReference>
<name>A0A518DS00_9BACT</name>
<dbReference type="AlphaFoldDB" id="A0A518DS00"/>
<reference evidence="1 2" key="1">
    <citation type="submission" date="2019-02" db="EMBL/GenBank/DDBJ databases">
        <title>Deep-cultivation of Planctomycetes and their phenomic and genomic characterization uncovers novel biology.</title>
        <authorList>
            <person name="Wiegand S."/>
            <person name="Jogler M."/>
            <person name="Boedeker C."/>
            <person name="Pinto D."/>
            <person name="Vollmers J."/>
            <person name="Rivas-Marin E."/>
            <person name="Kohn T."/>
            <person name="Peeters S.H."/>
            <person name="Heuer A."/>
            <person name="Rast P."/>
            <person name="Oberbeckmann S."/>
            <person name="Bunk B."/>
            <person name="Jeske O."/>
            <person name="Meyerdierks A."/>
            <person name="Storesund J.E."/>
            <person name="Kallscheuer N."/>
            <person name="Luecker S."/>
            <person name="Lage O.M."/>
            <person name="Pohl T."/>
            <person name="Merkel B.J."/>
            <person name="Hornburger P."/>
            <person name="Mueller R.-W."/>
            <person name="Bruemmer F."/>
            <person name="Labrenz M."/>
            <person name="Spormann A.M."/>
            <person name="Op den Camp H."/>
            <person name="Overmann J."/>
            <person name="Amann R."/>
            <person name="Jetten M.S.M."/>
            <person name="Mascher T."/>
            <person name="Medema M.H."/>
            <person name="Devos D.P."/>
            <person name="Kaster A.-K."/>
            <person name="Ovreas L."/>
            <person name="Rohde M."/>
            <person name="Galperin M.Y."/>
            <person name="Jogler C."/>
        </authorList>
    </citation>
    <scope>NUCLEOTIDE SEQUENCE [LARGE SCALE GENOMIC DNA]</scope>
    <source>
        <strain evidence="1 2">Pla85_3_4</strain>
    </source>
</reference>
<dbReference type="KEGG" id="lcre:Pla8534_24020"/>
<accession>A0A518DS00</accession>